<keyword evidence="3" id="KW-1185">Reference proteome</keyword>
<proteinExistence type="predicted"/>
<sequence>MKSVISTACLILIISGWAHAQGQNVNSSVTPAAKKEKRFSAEWRFRLSGSSYQDETSQSKVVDIRTDIKAKYDLSKNLQLDIQPALRMQSGQTNSMVGAYQPENKISLVQAAAHYEPYLEMKISGGALNQKYMHSSLLVDPIAFPAARIEGNWAVGKLKTSIDAETAIPTSSTLSTNTKELESTPALNSAAAKFIWELEKNLYWKTSLGYFVYSNLPSAVAQASAKLGNDIKKISDKEYEFIYKYEGVEASTEVKFPVLDSLDLALGGEYLLNQKAPADLNAAFRVNLAGEIHMNPNTDIVLGGSYFQVQPEAAVAYFNAAGSDTNRIGHSADVSFVFKKDGFTAGASYVETELMYTNDVQLKEKTLLLRLQTLFVSL</sequence>
<dbReference type="EMBL" id="CP093442">
    <property type="protein sequence ID" value="UOF01709.1"/>
    <property type="molecule type" value="Genomic_DNA"/>
</dbReference>
<feature type="signal peptide" evidence="1">
    <location>
        <begin position="1"/>
        <end position="20"/>
    </location>
</feature>
<reference evidence="2" key="1">
    <citation type="submission" date="2022-03" db="EMBL/GenBank/DDBJ databases">
        <title>Genome Identification and Characterization of new species Bdellovibrio reynosense LBG001 sp. nov. from a Mexico soil sample.</title>
        <authorList>
            <person name="Camilli A."/>
            <person name="Ajao Y."/>
            <person name="Guo X."/>
        </authorList>
    </citation>
    <scope>NUCLEOTIDE SEQUENCE</scope>
    <source>
        <strain evidence="2">LBG001</strain>
    </source>
</reference>
<name>A0ABY4CB95_9BACT</name>
<feature type="chain" id="PRO_5046367972" evidence="1">
    <location>
        <begin position="21"/>
        <end position="378"/>
    </location>
</feature>
<evidence type="ECO:0000256" key="1">
    <source>
        <dbReference type="SAM" id="SignalP"/>
    </source>
</evidence>
<evidence type="ECO:0000313" key="2">
    <source>
        <dbReference type="EMBL" id="UOF01709.1"/>
    </source>
</evidence>
<accession>A0ABY4CB95</accession>
<organism evidence="2 3">
    <name type="scientific">Bdellovibrio reynosensis</name>
    <dbReference type="NCBI Taxonomy" id="2835041"/>
    <lineage>
        <taxon>Bacteria</taxon>
        <taxon>Pseudomonadati</taxon>
        <taxon>Bdellovibrionota</taxon>
        <taxon>Bdellovibrionia</taxon>
        <taxon>Bdellovibrionales</taxon>
        <taxon>Pseudobdellovibrionaceae</taxon>
        <taxon>Bdellovibrio</taxon>
    </lineage>
</organism>
<keyword evidence="1" id="KW-0732">Signal</keyword>
<gene>
    <name evidence="2" type="ORF">MNR06_01915</name>
</gene>
<evidence type="ECO:0000313" key="3">
    <source>
        <dbReference type="Proteomes" id="UP000830116"/>
    </source>
</evidence>
<protein>
    <submittedName>
        <fullName evidence="2">Uncharacterized protein</fullName>
    </submittedName>
</protein>
<dbReference type="RefSeq" id="WP_243538313.1">
    <property type="nucleotide sequence ID" value="NZ_CP093442.1"/>
</dbReference>
<dbReference type="Proteomes" id="UP000830116">
    <property type="component" value="Chromosome"/>
</dbReference>